<dbReference type="EMBL" id="NNAY01002354">
    <property type="protein sequence ID" value="OXU21484.1"/>
    <property type="molecule type" value="Genomic_DNA"/>
</dbReference>
<keyword evidence="3 4" id="KW-0040">ANK repeat</keyword>
<gene>
    <name evidence="5" type="ORF">TSAR_000871</name>
</gene>
<keyword evidence="6" id="KW-1185">Reference proteome</keyword>
<dbReference type="Gene3D" id="1.25.40.20">
    <property type="entry name" value="Ankyrin repeat-containing domain"/>
    <property type="match status" value="1"/>
</dbReference>
<comment type="caution">
    <text evidence="5">The sequence shown here is derived from an EMBL/GenBank/DDBJ whole genome shotgun (WGS) entry which is preliminary data.</text>
</comment>
<evidence type="ECO:0000256" key="1">
    <source>
        <dbReference type="ARBA" id="ARBA00005949"/>
    </source>
</evidence>
<evidence type="ECO:0000256" key="4">
    <source>
        <dbReference type="PROSITE-ProRule" id="PRU00023"/>
    </source>
</evidence>
<dbReference type="AlphaFoldDB" id="A0A232ET03"/>
<dbReference type="Pfam" id="PF12796">
    <property type="entry name" value="Ank_2"/>
    <property type="match status" value="1"/>
</dbReference>
<dbReference type="GO" id="GO:0016567">
    <property type="term" value="P:protein ubiquitination"/>
    <property type="evidence" value="ECO:0007669"/>
    <property type="project" value="TreeGrafter"/>
</dbReference>
<dbReference type="STRING" id="543379.A0A232ET03"/>
<dbReference type="GO" id="GO:0045732">
    <property type="term" value="P:positive regulation of protein catabolic process"/>
    <property type="evidence" value="ECO:0007669"/>
    <property type="project" value="TreeGrafter"/>
</dbReference>
<feature type="repeat" description="ANK" evidence="4">
    <location>
        <begin position="70"/>
        <end position="97"/>
    </location>
</feature>
<dbReference type="InterPro" id="IPR002110">
    <property type="entry name" value="Ankyrin_rpt"/>
</dbReference>
<evidence type="ECO:0000256" key="3">
    <source>
        <dbReference type="ARBA" id="ARBA00023043"/>
    </source>
</evidence>
<sequence>MIAVPRKKEWGLMGGEVSESAILLLPNFSVSSAILYLTMSRTKPMRSSESWDKWGYPIFEEQVQATGMSLHEAVSGDNLKIAKMLLNQKADVNKRDNKQLTPFNIAVSRKSYKMVELLFRYGTMVNPKRKSPESKAPLFLAVENGALVKKGITTLYTAVEMGNKNRNASLPHLLFMTDIKQRVALVAQVDDMMSGIIKGLMKICLLPT</sequence>
<dbReference type="PROSITE" id="PS50088">
    <property type="entry name" value="ANK_REPEAT"/>
    <property type="match status" value="1"/>
</dbReference>
<dbReference type="Proteomes" id="UP000215335">
    <property type="component" value="Unassembled WGS sequence"/>
</dbReference>
<dbReference type="PANTHER" id="PTHR24136">
    <property type="entry name" value="SOWAH (DROSOPHILA) HOMOLOG"/>
    <property type="match status" value="1"/>
</dbReference>
<dbReference type="InterPro" id="IPR051573">
    <property type="entry name" value="Ankyrin-SOCS_box_domain"/>
</dbReference>
<dbReference type="PANTHER" id="PTHR24136:SF15">
    <property type="entry name" value="ANK_REP_REGION DOMAIN-CONTAINING PROTEIN"/>
    <property type="match status" value="1"/>
</dbReference>
<dbReference type="InterPro" id="IPR036770">
    <property type="entry name" value="Ankyrin_rpt-contain_sf"/>
</dbReference>
<protein>
    <submittedName>
        <fullName evidence="5">Uncharacterized protein</fullName>
    </submittedName>
</protein>
<reference evidence="5 6" key="1">
    <citation type="journal article" date="2017" name="Curr. Biol.">
        <title>The Evolution of Venom by Co-option of Single-Copy Genes.</title>
        <authorList>
            <person name="Martinson E.O."/>
            <person name="Mrinalini"/>
            <person name="Kelkar Y.D."/>
            <person name="Chang C.H."/>
            <person name="Werren J.H."/>
        </authorList>
    </citation>
    <scope>NUCLEOTIDE SEQUENCE [LARGE SCALE GENOMIC DNA]</scope>
    <source>
        <strain evidence="5 6">Alberta</strain>
        <tissue evidence="5">Whole body</tissue>
    </source>
</reference>
<evidence type="ECO:0000256" key="2">
    <source>
        <dbReference type="ARBA" id="ARBA00022737"/>
    </source>
</evidence>
<proteinExistence type="inferred from homology"/>
<keyword evidence="2" id="KW-0677">Repeat</keyword>
<evidence type="ECO:0000313" key="6">
    <source>
        <dbReference type="Proteomes" id="UP000215335"/>
    </source>
</evidence>
<comment type="similarity">
    <text evidence="1">Belongs to the ankyrin SOCS box (ASB) family.</text>
</comment>
<name>A0A232ET03_9HYME</name>
<accession>A0A232ET03</accession>
<organism evidence="5 6">
    <name type="scientific">Trichomalopsis sarcophagae</name>
    <dbReference type="NCBI Taxonomy" id="543379"/>
    <lineage>
        <taxon>Eukaryota</taxon>
        <taxon>Metazoa</taxon>
        <taxon>Ecdysozoa</taxon>
        <taxon>Arthropoda</taxon>
        <taxon>Hexapoda</taxon>
        <taxon>Insecta</taxon>
        <taxon>Pterygota</taxon>
        <taxon>Neoptera</taxon>
        <taxon>Endopterygota</taxon>
        <taxon>Hymenoptera</taxon>
        <taxon>Apocrita</taxon>
        <taxon>Proctotrupomorpha</taxon>
        <taxon>Chalcidoidea</taxon>
        <taxon>Pteromalidae</taxon>
        <taxon>Pteromalinae</taxon>
        <taxon>Trichomalopsis</taxon>
    </lineage>
</organism>
<evidence type="ECO:0000313" key="5">
    <source>
        <dbReference type="EMBL" id="OXU21484.1"/>
    </source>
</evidence>
<dbReference type="SUPFAM" id="SSF48403">
    <property type="entry name" value="Ankyrin repeat"/>
    <property type="match status" value="1"/>
</dbReference>